<feature type="non-terminal residue" evidence="1">
    <location>
        <position position="59"/>
    </location>
</feature>
<name>A0A392QH86_9FABA</name>
<proteinExistence type="predicted"/>
<reference evidence="1 2" key="1">
    <citation type="journal article" date="2018" name="Front. Plant Sci.">
        <title>Red Clover (Trifolium pratense) and Zigzag Clover (T. medium) - A Picture of Genomic Similarities and Differences.</title>
        <authorList>
            <person name="Dluhosova J."/>
            <person name="Istvanek J."/>
            <person name="Nedelnik J."/>
            <person name="Repkova J."/>
        </authorList>
    </citation>
    <scope>NUCLEOTIDE SEQUENCE [LARGE SCALE GENOMIC DNA]</scope>
    <source>
        <strain evidence="2">cv. 10/8</strain>
        <tissue evidence="1">Leaf</tissue>
    </source>
</reference>
<comment type="caution">
    <text evidence="1">The sequence shown here is derived from an EMBL/GenBank/DDBJ whole genome shotgun (WGS) entry which is preliminary data.</text>
</comment>
<dbReference type="Proteomes" id="UP000265520">
    <property type="component" value="Unassembled WGS sequence"/>
</dbReference>
<sequence>MGRSDEEVAELEVTDNEICRTITENRPKQLSPLYAVLNKIAVVNWVPTTHSSNVAKELA</sequence>
<dbReference type="EMBL" id="LXQA010137717">
    <property type="protein sequence ID" value="MCI23761.1"/>
    <property type="molecule type" value="Genomic_DNA"/>
</dbReference>
<evidence type="ECO:0000313" key="1">
    <source>
        <dbReference type="EMBL" id="MCI23761.1"/>
    </source>
</evidence>
<dbReference type="AlphaFoldDB" id="A0A392QH86"/>
<accession>A0A392QH86</accession>
<evidence type="ECO:0000313" key="2">
    <source>
        <dbReference type="Proteomes" id="UP000265520"/>
    </source>
</evidence>
<protein>
    <submittedName>
        <fullName evidence="1">Envelope-like protein</fullName>
    </submittedName>
</protein>
<organism evidence="1 2">
    <name type="scientific">Trifolium medium</name>
    <dbReference type="NCBI Taxonomy" id="97028"/>
    <lineage>
        <taxon>Eukaryota</taxon>
        <taxon>Viridiplantae</taxon>
        <taxon>Streptophyta</taxon>
        <taxon>Embryophyta</taxon>
        <taxon>Tracheophyta</taxon>
        <taxon>Spermatophyta</taxon>
        <taxon>Magnoliopsida</taxon>
        <taxon>eudicotyledons</taxon>
        <taxon>Gunneridae</taxon>
        <taxon>Pentapetalae</taxon>
        <taxon>rosids</taxon>
        <taxon>fabids</taxon>
        <taxon>Fabales</taxon>
        <taxon>Fabaceae</taxon>
        <taxon>Papilionoideae</taxon>
        <taxon>50 kb inversion clade</taxon>
        <taxon>NPAAA clade</taxon>
        <taxon>Hologalegina</taxon>
        <taxon>IRL clade</taxon>
        <taxon>Trifolieae</taxon>
        <taxon>Trifolium</taxon>
    </lineage>
</organism>
<keyword evidence="2" id="KW-1185">Reference proteome</keyword>